<dbReference type="Proteomes" id="UP000555103">
    <property type="component" value="Unassembled WGS sequence"/>
</dbReference>
<dbReference type="SUPFAM" id="SSF160448">
    <property type="entry name" value="PG1857-like"/>
    <property type="match status" value="1"/>
</dbReference>
<comment type="caution">
    <text evidence="2">The sequence shown here is derived from an EMBL/GenBank/DDBJ whole genome shotgun (WGS) entry which is preliminary data.</text>
</comment>
<sequence>MNNLRIFYHLIYEYKKGVRDLMLCTLTADAEEKVRWKLERNTIRYKIHKLKNGNINVFFGKDECMIVADKICGSKPLNLLTPEEDFILGILLGYSISEQCNRYCKKKKIAKENISNRLCLT</sequence>
<dbReference type="AlphaFoldDB" id="A0A840CM26"/>
<dbReference type="InterPro" id="IPR018594">
    <property type="entry name" value="DUF2023"/>
</dbReference>
<name>A0A840CM26_9BACT</name>
<evidence type="ECO:0000313" key="3">
    <source>
        <dbReference type="Proteomes" id="UP000555103"/>
    </source>
</evidence>
<proteinExistence type="predicted"/>
<keyword evidence="3" id="KW-1185">Reference proteome</keyword>
<dbReference type="Pfam" id="PF09633">
    <property type="entry name" value="DUF2023"/>
    <property type="match status" value="1"/>
</dbReference>
<evidence type="ECO:0000313" key="2">
    <source>
        <dbReference type="EMBL" id="MBB4036171.1"/>
    </source>
</evidence>
<dbReference type="RefSeq" id="WP_183307079.1">
    <property type="nucleotide sequence ID" value="NZ_JACIEP010000006.1"/>
</dbReference>
<evidence type="ECO:0000259" key="1">
    <source>
        <dbReference type="Pfam" id="PF09633"/>
    </source>
</evidence>
<gene>
    <name evidence="2" type="ORF">GGR21_002072</name>
</gene>
<dbReference type="EMBL" id="JACIEP010000006">
    <property type="protein sequence ID" value="MBB4036171.1"/>
    <property type="molecule type" value="Genomic_DNA"/>
</dbReference>
<dbReference type="InterPro" id="IPR036780">
    <property type="entry name" value="PG1857-like_sf"/>
</dbReference>
<feature type="domain" description="DUF2023" evidence="1">
    <location>
        <begin position="5"/>
        <end position="106"/>
    </location>
</feature>
<protein>
    <recommendedName>
        <fullName evidence="1">DUF2023 domain-containing protein</fullName>
    </recommendedName>
</protein>
<organism evidence="2 3">
    <name type="scientific">Dysgonomonas hofstadii</name>
    <dbReference type="NCBI Taxonomy" id="637886"/>
    <lineage>
        <taxon>Bacteria</taxon>
        <taxon>Pseudomonadati</taxon>
        <taxon>Bacteroidota</taxon>
        <taxon>Bacteroidia</taxon>
        <taxon>Bacteroidales</taxon>
        <taxon>Dysgonomonadaceae</taxon>
        <taxon>Dysgonomonas</taxon>
    </lineage>
</organism>
<accession>A0A840CM26</accession>
<dbReference type="Gene3D" id="3.30.2190.10">
    <property type="entry name" value="PG1857-like"/>
    <property type="match status" value="1"/>
</dbReference>
<reference evidence="2 3" key="1">
    <citation type="submission" date="2020-08" db="EMBL/GenBank/DDBJ databases">
        <title>Genomic Encyclopedia of Type Strains, Phase IV (KMG-IV): sequencing the most valuable type-strain genomes for metagenomic binning, comparative biology and taxonomic classification.</title>
        <authorList>
            <person name="Goeker M."/>
        </authorList>
    </citation>
    <scope>NUCLEOTIDE SEQUENCE [LARGE SCALE GENOMIC DNA]</scope>
    <source>
        <strain evidence="2 3">DSM 104969</strain>
    </source>
</reference>